<dbReference type="Pfam" id="PF04237">
    <property type="entry name" value="YjbR"/>
    <property type="match status" value="1"/>
</dbReference>
<reference evidence="1 2" key="1">
    <citation type="submission" date="2018-11" db="EMBL/GenBank/DDBJ databases">
        <authorList>
            <person name="Ye M.-Q."/>
            <person name="Du Z.-J."/>
        </authorList>
    </citation>
    <scope>NUCLEOTIDE SEQUENCE [LARGE SCALE GENOMIC DNA]</scope>
    <source>
        <strain evidence="1 2">U0105</strain>
    </source>
</reference>
<dbReference type="InterPro" id="IPR058532">
    <property type="entry name" value="YjbR/MT2646/Rv2570-like"/>
</dbReference>
<dbReference type="InterPro" id="IPR038056">
    <property type="entry name" value="YjbR-like_sf"/>
</dbReference>
<dbReference type="Gene3D" id="3.90.1150.30">
    <property type="match status" value="1"/>
</dbReference>
<name>A0A3N5Y8J0_9ALTE</name>
<accession>A0A3N5Y8J0</accession>
<dbReference type="InterPro" id="IPR007351">
    <property type="entry name" value="YjbR"/>
</dbReference>
<proteinExistence type="predicted"/>
<dbReference type="Proteomes" id="UP000275281">
    <property type="component" value="Unassembled WGS sequence"/>
</dbReference>
<gene>
    <name evidence="1" type="ORF">DRW07_07650</name>
</gene>
<dbReference type="EMBL" id="RPOK01000002">
    <property type="protein sequence ID" value="RPJ67389.1"/>
    <property type="molecule type" value="Genomic_DNA"/>
</dbReference>
<dbReference type="OrthoDB" id="3194910at2"/>
<organism evidence="1 2">
    <name type="scientific">Alteromonas sediminis</name>
    <dbReference type="NCBI Taxonomy" id="2259342"/>
    <lineage>
        <taxon>Bacteria</taxon>
        <taxon>Pseudomonadati</taxon>
        <taxon>Pseudomonadota</taxon>
        <taxon>Gammaproteobacteria</taxon>
        <taxon>Alteromonadales</taxon>
        <taxon>Alteromonadaceae</taxon>
        <taxon>Alteromonas/Salinimonas group</taxon>
        <taxon>Alteromonas</taxon>
    </lineage>
</organism>
<dbReference type="PANTHER" id="PTHR35145:SF1">
    <property type="entry name" value="CYTOPLASMIC PROTEIN"/>
    <property type="match status" value="1"/>
</dbReference>
<sequence>MDIVNYLRTMPFAEECFPFGPDTAVFKVSGKMFALHSIHQGRPIINVKGIPEENQSLCDVFADVIPGYHMNKKHWVTVFLDGDVPKGEIERLIDQSHKLVYKPAKRKKPNS</sequence>
<dbReference type="AlphaFoldDB" id="A0A3N5Y8J0"/>
<dbReference type="PANTHER" id="PTHR35145">
    <property type="entry name" value="CYTOPLASMIC PROTEIN-RELATED"/>
    <property type="match status" value="1"/>
</dbReference>
<dbReference type="GO" id="GO:0003677">
    <property type="term" value="F:DNA binding"/>
    <property type="evidence" value="ECO:0007669"/>
    <property type="project" value="UniProtKB-KW"/>
</dbReference>
<dbReference type="RefSeq" id="WP_124027289.1">
    <property type="nucleotide sequence ID" value="NZ_JBHRSN010000015.1"/>
</dbReference>
<keyword evidence="2" id="KW-1185">Reference proteome</keyword>
<comment type="caution">
    <text evidence="1">The sequence shown here is derived from an EMBL/GenBank/DDBJ whole genome shotgun (WGS) entry which is preliminary data.</text>
</comment>
<keyword evidence="1" id="KW-0238">DNA-binding</keyword>
<protein>
    <submittedName>
        <fullName evidence="1">MmcQ/YjbR family DNA-binding protein</fullName>
    </submittedName>
</protein>
<evidence type="ECO:0000313" key="2">
    <source>
        <dbReference type="Proteomes" id="UP000275281"/>
    </source>
</evidence>
<dbReference type="SUPFAM" id="SSF142906">
    <property type="entry name" value="YjbR-like"/>
    <property type="match status" value="1"/>
</dbReference>
<evidence type="ECO:0000313" key="1">
    <source>
        <dbReference type="EMBL" id="RPJ67389.1"/>
    </source>
</evidence>